<gene>
    <name evidence="3" type="ORF">FN976_09850</name>
</gene>
<keyword evidence="4" id="KW-1185">Reference proteome</keyword>
<dbReference type="EMBL" id="VOBQ01000008">
    <property type="protein sequence ID" value="TWO71232.1"/>
    <property type="molecule type" value="Genomic_DNA"/>
</dbReference>
<reference evidence="3 4" key="1">
    <citation type="submission" date="2019-07" db="EMBL/GenBank/DDBJ databases">
        <title>Caenimonas sedimenti sp. nov., isolated from activated sludge.</title>
        <authorList>
            <person name="Xu J."/>
        </authorList>
    </citation>
    <scope>NUCLEOTIDE SEQUENCE [LARGE SCALE GENOMIC DNA]</scope>
    <source>
        <strain evidence="3 4">HX-9-20</strain>
    </source>
</reference>
<dbReference type="SUPFAM" id="SSF53850">
    <property type="entry name" value="Periplasmic binding protein-like II"/>
    <property type="match status" value="1"/>
</dbReference>
<dbReference type="Gene3D" id="3.40.190.10">
    <property type="entry name" value="Periplasmic binding protein-like II"/>
    <property type="match status" value="1"/>
</dbReference>
<keyword evidence="2" id="KW-0732">Signal</keyword>
<evidence type="ECO:0000256" key="1">
    <source>
        <dbReference type="ARBA" id="ARBA00006987"/>
    </source>
</evidence>
<dbReference type="CDD" id="cd13578">
    <property type="entry name" value="PBP2_Bug27"/>
    <property type="match status" value="1"/>
</dbReference>
<name>A0A562ZRM9_9BURK</name>
<dbReference type="PIRSF" id="PIRSF017082">
    <property type="entry name" value="YflP"/>
    <property type="match status" value="1"/>
</dbReference>
<sequence>MTHTLKLAFAVLLIALGPQAARAEPVADFPSRPIRFIAPIPAGGSTDVLTRDIARRLQERWGQPTLVENKPGGAGSMGAAMVARAPADGYTLLLVNVGHAINGHVYSKLAYDPVKDFTPVVHATTIAMGLFVNPSVPAKSLAEFMALARAKPGGFSFATSGNGGAGHLGGESFKAATGIDMVHVPYRGSAPAIADVVAGQVQVSFADVPLAAPHVKSGALRPLALAAPRRSPTLPDVPTFAESGVANQELSVWVGFLAPAGTPREIVDKLNREIVAIIREPAMTARLIGLGFEVVASSPDAFAQTIQTDYERFGVIVRSARIKAE</sequence>
<accession>A0A562ZRM9</accession>
<feature type="chain" id="PRO_5021774432" evidence="2">
    <location>
        <begin position="24"/>
        <end position="325"/>
    </location>
</feature>
<feature type="signal peptide" evidence="2">
    <location>
        <begin position="1"/>
        <end position="23"/>
    </location>
</feature>
<dbReference type="Gene3D" id="3.40.190.150">
    <property type="entry name" value="Bordetella uptake gene, domain 1"/>
    <property type="match status" value="1"/>
</dbReference>
<dbReference type="OrthoDB" id="7250553at2"/>
<comment type="similarity">
    <text evidence="1">Belongs to the UPF0065 (bug) family.</text>
</comment>
<dbReference type="InterPro" id="IPR042100">
    <property type="entry name" value="Bug_dom1"/>
</dbReference>
<evidence type="ECO:0000313" key="3">
    <source>
        <dbReference type="EMBL" id="TWO71232.1"/>
    </source>
</evidence>
<proteinExistence type="inferred from homology"/>
<evidence type="ECO:0000256" key="2">
    <source>
        <dbReference type="SAM" id="SignalP"/>
    </source>
</evidence>
<protein>
    <submittedName>
        <fullName evidence="3">Tripartite tricarboxylate transporter substrate binding protein</fullName>
    </submittedName>
</protein>
<dbReference type="InterPro" id="IPR005064">
    <property type="entry name" value="BUG"/>
</dbReference>
<dbReference type="Proteomes" id="UP000318199">
    <property type="component" value="Unassembled WGS sequence"/>
</dbReference>
<comment type="caution">
    <text evidence="3">The sequence shown here is derived from an EMBL/GenBank/DDBJ whole genome shotgun (WGS) entry which is preliminary data.</text>
</comment>
<evidence type="ECO:0000313" key="4">
    <source>
        <dbReference type="Proteomes" id="UP000318199"/>
    </source>
</evidence>
<dbReference type="Pfam" id="PF03401">
    <property type="entry name" value="TctC"/>
    <property type="match status" value="1"/>
</dbReference>
<dbReference type="AlphaFoldDB" id="A0A562ZRM9"/>
<dbReference type="PANTHER" id="PTHR42928">
    <property type="entry name" value="TRICARBOXYLATE-BINDING PROTEIN"/>
    <property type="match status" value="1"/>
</dbReference>
<dbReference type="RefSeq" id="WP_145892849.1">
    <property type="nucleotide sequence ID" value="NZ_VOBQ01000008.1"/>
</dbReference>
<organism evidence="3 4">
    <name type="scientific">Caenimonas sedimenti</name>
    <dbReference type="NCBI Taxonomy" id="2596921"/>
    <lineage>
        <taxon>Bacteria</taxon>
        <taxon>Pseudomonadati</taxon>
        <taxon>Pseudomonadota</taxon>
        <taxon>Betaproteobacteria</taxon>
        <taxon>Burkholderiales</taxon>
        <taxon>Comamonadaceae</taxon>
        <taxon>Caenimonas</taxon>
    </lineage>
</organism>
<dbReference type="PANTHER" id="PTHR42928:SF5">
    <property type="entry name" value="BLR1237 PROTEIN"/>
    <property type="match status" value="1"/>
</dbReference>